<comment type="caution">
    <text evidence="1">The sequence shown here is derived from an EMBL/GenBank/DDBJ whole genome shotgun (WGS) entry which is preliminary data.</text>
</comment>
<reference evidence="2" key="1">
    <citation type="journal article" date="2023" name="Nat. Plants">
        <title>Single-cell RNA sequencing provides a high-resolution roadmap for understanding the multicellular compartmentation of specialized metabolism.</title>
        <authorList>
            <person name="Sun S."/>
            <person name="Shen X."/>
            <person name="Li Y."/>
            <person name="Li Y."/>
            <person name="Wang S."/>
            <person name="Li R."/>
            <person name="Zhang H."/>
            <person name="Shen G."/>
            <person name="Guo B."/>
            <person name="Wei J."/>
            <person name="Xu J."/>
            <person name="St-Pierre B."/>
            <person name="Chen S."/>
            <person name="Sun C."/>
        </authorList>
    </citation>
    <scope>NUCLEOTIDE SEQUENCE [LARGE SCALE GENOMIC DNA]</scope>
</reference>
<dbReference type="Proteomes" id="UP001060085">
    <property type="component" value="Linkage Group LG05"/>
</dbReference>
<gene>
    <name evidence="1" type="ORF">M9H77_23477</name>
</gene>
<proteinExistence type="predicted"/>
<organism evidence="1 2">
    <name type="scientific">Catharanthus roseus</name>
    <name type="common">Madagascar periwinkle</name>
    <name type="synonym">Vinca rosea</name>
    <dbReference type="NCBI Taxonomy" id="4058"/>
    <lineage>
        <taxon>Eukaryota</taxon>
        <taxon>Viridiplantae</taxon>
        <taxon>Streptophyta</taxon>
        <taxon>Embryophyta</taxon>
        <taxon>Tracheophyta</taxon>
        <taxon>Spermatophyta</taxon>
        <taxon>Magnoliopsida</taxon>
        <taxon>eudicotyledons</taxon>
        <taxon>Gunneridae</taxon>
        <taxon>Pentapetalae</taxon>
        <taxon>asterids</taxon>
        <taxon>lamiids</taxon>
        <taxon>Gentianales</taxon>
        <taxon>Apocynaceae</taxon>
        <taxon>Rauvolfioideae</taxon>
        <taxon>Vinceae</taxon>
        <taxon>Catharanthinae</taxon>
        <taxon>Catharanthus</taxon>
    </lineage>
</organism>
<keyword evidence="2" id="KW-1185">Reference proteome</keyword>
<protein>
    <submittedName>
        <fullName evidence="1">Uncharacterized protein</fullName>
    </submittedName>
</protein>
<accession>A0ACC0AVL0</accession>
<dbReference type="EMBL" id="CM044705">
    <property type="protein sequence ID" value="KAI5664154.1"/>
    <property type="molecule type" value="Genomic_DNA"/>
</dbReference>
<evidence type="ECO:0000313" key="1">
    <source>
        <dbReference type="EMBL" id="KAI5664154.1"/>
    </source>
</evidence>
<evidence type="ECO:0000313" key="2">
    <source>
        <dbReference type="Proteomes" id="UP001060085"/>
    </source>
</evidence>
<name>A0ACC0AVL0_CATRO</name>
<sequence length="239" mass="26979">MANLYIARSGEHPSKSSHSKPDKNSLDVVARPRNPDRRFDHVYSFSQIISGFTGFRGVCNSPSSGSLSSSDFNALRSMKAPSLSFEQSRDWDSYIVVNQNPNNNGKDKGADNQSNDFMDAGHMPGKNRNMQIGKQNDSTPVGNYKSRVVKDPRDRKGKRLMADLNKEIEDEVSSSRDSDEDGVLRIFQRTTRIECLGIQLGQWESQVGQWTSQLGPSMHHLGQKMCLYEQRTFQLILKF</sequence>